<feature type="domain" description="HTH marR-type" evidence="1">
    <location>
        <begin position="1"/>
        <end position="142"/>
    </location>
</feature>
<dbReference type="PANTHER" id="PTHR33164">
    <property type="entry name" value="TRANSCRIPTIONAL REGULATOR, MARR FAMILY"/>
    <property type="match status" value="1"/>
</dbReference>
<dbReference type="PANTHER" id="PTHR33164:SF43">
    <property type="entry name" value="HTH-TYPE TRANSCRIPTIONAL REPRESSOR YETL"/>
    <property type="match status" value="1"/>
</dbReference>
<dbReference type="InterPro" id="IPR036390">
    <property type="entry name" value="WH_DNA-bd_sf"/>
</dbReference>
<name>A0A0C6PD36_BORBO</name>
<evidence type="ECO:0000259" key="1">
    <source>
        <dbReference type="PROSITE" id="PS50995"/>
    </source>
</evidence>
<evidence type="ECO:0000313" key="2">
    <source>
        <dbReference type="EMBL" id="CCJ56085.1"/>
    </source>
</evidence>
<dbReference type="GO" id="GO:0006950">
    <property type="term" value="P:response to stress"/>
    <property type="evidence" value="ECO:0007669"/>
    <property type="project" value="TreeGrafter"/>
</dbReference>
<dbReference type="HOGENOM" id="CLU_083287_8_0_4"/>
<dbReference type="Gene3D" id="1.10.10.10">
    <property type="entry name" value="Winged helix-like DNA-binding domain superfamily/Winged helix DNA-binding domain"/>
    <property type="match status" value="1"/>
</dbReference>
<dbReference type="EMBL" id="HE965806">
    <property type="protein sequence ID" value="CCJ56085.1"/>
    <property type="molecule type" value="Genomic_DNA"/>
</dbReference>
<dbReference type="Pfam" id="PF12802">
    <property type="entry name" value="MarR_2"/>
    <property type="match status" value="1"/>
</dbReference>
<dbReference type="SMR" id="A0A0C6PD36"/>
<dbReference type="InterPro" id="IPR000835">
    <property type="entry name" value="HTH_MarR-typ"/>
</dbReference>
<evidence type="ECO:0000313" key="3">
    <source>
        <dbReference type="Proteomes" id="UP000007564"/>
    </source>
</evidence>
<sequence>MDKSTQAASRLLAFRFLSTSQLLYRSLELMMGRELGLSVRQWRVMFFLANDGVGSVQEIADFCRYDKSQVSRALQELTDKAYVNRVPGVHDRRKVLASLTPAGIEVYRQGLRISLARDERMKRALSADELAAFNATLDKLAEQAQAIMDEL</sequence>
<dbReference type="KEGG" id="bbh:BN112_4171"/>
<dbReference type="SUPFAM" id="SSF46785">
    <property type="entry name" value="Winged helix' DNA-binding domain"/>
    <property type="match status" value="1"/>
</dbReference>
<dbReference type="InterPro" id="IPR036388">
    <property type="entry name" value="WH-like_DNA-bd_sf"/>
</dbReference>
<dbReference type="AlphaFoldDB" id="A0A0C6PD36"/>
<dbReference type="PROSITE" id="PS50995">
    <property type="entry name" value="HTH_MARR_2"/>
    <property type="match status" value="1"/>
</dbReference>
<dbReference type="GO" id="GO:0003700">
    <property type="term" value="F:DNA-binding transcription factor activity"/>
    <property type="evidence" value="ECO:0007669"/>
    <property type="project" value="InterPro"/>
</dbReference>
<dbReference type="Proteomes" id="UP000007564">
    <property type="component" value="Chromosome"/>
</dbReference>
<accession>A0A0C6PD36</accession>
<proteinExistence type="predicted"/>
<protein>
    <submittedName>
        <fullName evidence="2">Putative MarR-family transcriptional regulator</fullName>
    </submittedName>
</protein>
<dbReference type="PRINTS" id="PR00598">
    <property type="entry name" value="HTHMARR"/>
</dbReference>
<dbReference type="RefSeq" id="WP_003814663.1">
    <property type="nucleotide sequence ID" value="NC_019382.1"/>
</dbReference>
<dbReference type="InterPro" id="IPR039422">
    <property type="entry name" value="MarR/SlyA-like"/>
</dbReference>
<organism evidence="2 3">
    <name type="scientific">Bordetella bronchiseptica 253</name>
    <dbReference type="NCBI Taxonomy" id="568707"/>
    <lineage>
        <taxon>Bacteria</taxon>
        <taxon>Pseudomonadati</taxon>
        <taxon>Pseudomonadota</taxon>
        <taxon>Betaproteobacteria</taxon>
        <taxon>Burkholderiales</taxon>
        <taxon>Alcaligenaceae</taxon>
        <taxon>Bordetella</taxon>
    </lineage>
</organism>
<dbReference type="OrthoDB" id="8640881at2"/>
<dbReference type="GeneID" id="93205595"/>
<dbReference type="SMART" id="SM00347">
    <property type="entry name" value="HTH_MARR"/>
    <property type="match status" value="1"/>
</dbReference>
<gene>
    <name evidence="2" type="ORF">BN112_4171</name>
</gene>
<reference evidence="2 3" key="1">
    <citation type="journal article" date="2012" name="BMC Genomics">
        <title>Comparative genomics of the classical Bordetella subspecies: the evolution and exchange of virulence-associated diversity amongst closely related pathogens.</title>
        <authorList>
            <person name="Park J."/>
            <person name="Zhang Y."/>
            <person name="Buboltz A.M."/>
            <person name="Zhang X."/>
            <person name="Schuster S.C."/>
            <person name="Ahuja U."/>
            <person name="Liu M."/>
            <person name="Miller J.F."/>
            <person name="Sebaihia M."/>
            <person name="Bentley S.D."/>
            <person name="Parkhill J."/>
            <person name="Harvill E.T."/>
        </authorList>
    </citation>
    <scope>NUCLEOTIDE SEQUENCE [LARGE SCALE GENOMIC DNA]</scope>
    <source>
        <strain evidence="2 3">253</strain>
    </source>
</reference>